<dbReference type="InterPro" id="IPR012574">
    <property type="entry name" value="ATP5MJ"/>
</dbReference>
<evidence type="ECO:0000313" key="2">
    <source>
        <dbReference type="Ensembl" id="ENSPSNP00000027100.1"/>
    </source>
</evidence>
<dbReference type="Ensembl" id="ENSPSNT00000030464.1">
    <property type="protein sequence ID" value="ENSPSNP00000027100.1"/>
    <property type="gene ID" value="ENSPSNG00000019739.1"/>
</dbReference>
<protein>
    <recommendedName>
        <fullName evidence="4">6.8 kDa mitochondrial proteolipid</fullName>
    </recommendedName>
</protein>
<dbReference type="GeneTree" id="ENSGT00390000016760"/>
<evidence type="ECO:0000256" key="1">
    <source>
        <dbReference type="SAM" id="Phobius"/>
    </source>
</evidence>
<dbReference type="Pfam" id="PF08039">
    <property type="entry name" value="Mit_proteolip"/>
    <property type="match status" value="1"/>
</dbReference>
<dbReference type="PANTHER" id="PTHR15233:SF1">
    <property type="entry name" value="ATP SYNTHASE SUBUNIT ATP5MJ, MITOCHONDRIAL"/>
    <property type="match status" value="1"/>
</dbReference>
<evidence type="ECO:0008006" key="4">
    <source>
        <dbReference type="Google" id="ProtNLM"/>
    </source>
</evidence>
<dbReference type="AlphaFoldDB" id="A0A8C9E988"/>
<feature type="transmembrane region" description="Helical" evidence="1">
    <location>
        <begin position="20"/>
        <end position="38"/>
    </location>
</feature>
<proteinExistence type="predicted"/>
<dbReference type="GO" id="GO:0005739">
    <property type="term" value="C:mitochondrion"/>
    <property type="evidence" value="ECO:0007669"/>
    <property type="project" value="InterPro"/>
</dbReference>
<accession>A0A8C9E988</accession>
<reference evidence="2" key="3">
    <citation type="submission" date="2025-09" db="UniProtKB">
        <authorList>
            <consortium name="Ensembl"/>
        </authorList>
    </citation>
    <scope>IDENTIFICATION</scope>
</reference>
<keyword evidence="1" id="KW-0812">Transmembrane</keyword>
<sequence length="58" mass="6516">MLQSLIKNVWGPSLPYYIHVYQEIWGGMGLMGFIVYKVKSAGKSTLKVLSPESTHGHH</sequence>
<name>A0A8C9E988_PHOSS</name>
<reference evidence="2" key="1">
    <citation type="submission" date="2019-08" db="EMBL/GenBank/DDBJ databases">
        <title>Phocoena sinus (Vaquita) genome, mPhoSin1, primary haplotype.</title>
        <authorList>
            <person name="Morin P."/>
            <person name="Mountcastle J."/>
            <person name="Fungtammasan C."/>
            <person name="Rhie A."/>
            <person name="Rojas-Bracho L."/>
            <person name="Smith C.R."/>
            <person name="Taylor B.L."/>
            <person name="Gulland F.M.D."/>
            <person name="Musser W."/>
            <person name="Houck M."/>
            <person name="Haase B."/>
            <person name="Paez S."/>
            <person name="Howe K."/>
            <person name="Torrance J."/>
            <person name="Formenti G."/>
            <person name="Phillippy A."/>
            <person name="Ryder O."/>
            <person name="Jarvis E.D."/>
            <person name="Fedrigo O."/>
        </authorList>
    </citation>
    <scope>NUCLEOTIDE SEQUENCE [LARGE SCALE GENOMIC DNA]</scope>
</reference>
<keyword evidence="1" id="KW-0472">Membrane</keyword>
<keyword evidence="1" id="KW-1133">Transmembrane helix</keyword>
<evidence type="ECO:0000313" key="3">
    <source>
        <dbReference type="Proteomes" id="UP000694554"/>
    </source>
</evidence>
<keyword evidence="3" id="KW-1185">Reference proteome</keyword>
<reference evidence="2" key="2">
    <citation type="submission" date="2025-08" db="UniProtKB">
        <authorList>
            <consortium name="Ensembl"/>
        </authorList>
    </citation>
    <scope>IDENTIFICATION</scope>
</reference>
<organism evidence="2 3">
    <name type="scientific">Phocoena sinus</name>
    <name type="common">Vaquita</name>
    <dbReference type="NCBI Taxonomy" id="42100"/>
    <lineage>
        <taxon>Eukaryota</taxon>
        <taxon>Metazoa</taxon>
        <taxon>Chordata</taxon>
        <taxon>Craniata</taxon>
        <taxon>Vertebrata</taxon>
        <taxon>Euteleostomi</taxon>
        <taxon>Mammalia</taxon>
        <taxon>Eutheria</taxon>
        <taxon>Laurasiatheria</taxon>
        <taxon>Artiodactyla</taxon>
        <taxon>Whippomorpha</taxon>
        <taxon>Cetacea</taxon>
        <taxon>Odontoceti</taxon>
        <taxon>Phocoenidae</taxon>
        <taxon>Phocoena</taxon>
    </lineage>
</organism>
<dbReference type="PANTHER" id="PTHR15233">
    <property type="entry name" value="MITOCHONDRIAL PROTEOLIPID"/>
    <property type="match status" value="1"/>
</dbReference>
<dbReference type="Proteomes" id="UP000694554">
    <property type="component" value="Chromosome 8"/>
</dbReference>